<feature type="region of interest" description="Disordered" evidence="1">
    <location>
        <begin position="571"/>
        <end position="633"/>
    </location>
</feature>
<accession>A0A9N9KYC7</accession>
<evidence type="ECO:0000313" key="4">
    <source>
        <dbReference type="Proteomes" id="UP000696280"/>
    </source>
</evidence>
<feature type="transmembrane region" description="Helical" evidence="2">
    <location>
        <begin position="157"/>
        <end position="180"/>
    </location>
</feature>
<feature type="transmembrane region" description="Helical" evidence="2">
    <location>
        <begin position="472"/>
        <end position="493"/>
    </location>
</feature>
<feature type="compositionally biased region" description="Basic and acidic residues" evidence="1">
    <location>
        <begin position="572"/>
        <end position="595"/>
    </location>
</feature>
<dbReference type="EMBL" id="CAJVRL010000060">
    <property type="protein sequence ID" value="CAG8955038.1"/>
    <property type="molecule type" value="Genomic_DNA"/>
</dbReference>
<keyword evidence="2" id="KW-0812">Transmembrane</keyword>
<evidence type="ECO:0008006" key="5">
    <source>
        <dbReference type="Google" id="ProtNLM"/>
    </source>
</evidence>
<evidence type="ECO:0000313" key="3">
    <source>
        <dbReference type="EMBL" id="CAG8955038.1"/>
    </source>
</evidence>
<dbReference type="InterPro" id="IPR010640">
    <property type="entry name" value="Low_temperature_requirement_A"/>
</dbReference>
<proteinExistence type="predicted"/>
<evidence type="ECO:0000256" key="2">
    <source>
        <dbReference type="SAM" id="Phobius"/>
    </source>
</evidence>
<gene>
    <name evidence="3" type="ORF">HYFRA_00007052</name>
</gene>
<feature type="transmembrane region" description="Helical" evidence="2">
    <location>
        <begin position="187"/>
        <end position="209"/>
    </location>
</feature>
<keyword evidence="2" id="KW-1133">Transmembrane helix</keyword>
<dbReference type="Pfam" id="PF06772">
    <property type="entry name" value="LtrA"/>
    <property type="match status" value="1"/>
</dbReference>
<feature type="region of interest" description="Disordered" evidence="1">
    <location>
        <begin position="651"/>
        <end position="673"/>
    </location>
</feature>
<feature type="transmembrane region" description="Helical" evidence="2">
    <location>
        <begin position="255"/>
        <end position="277"/>
    </location>
</feature>
<organism evidence="3 4">
    <name type="scientific">Hymenoscyphus fraxineus</name>
    <dbReference type="NCBI Taxonomy" id="746836"/>
    <lineage>
        <taxon>Eukaryota</taxon>
        <taxon>Fungi</taxon>
        <taxon>Dikarya</taxon>
        <taxon>Ascomycota</taxon>
        <taxon>Pezizomycotina</taxon>
        <taxon>Leotiomycetes</taxon>
        <taxon>Helotiales</taxon>
        <taxon>Helotiaceae</taxon>
        <taxon>Hymenoscyphus</taxon>
    </lineage>
</organism>
<protein>
    <recommendedName>
        <fullName evidence="5">Low temperature requirement A</fullName>
    </recommendedName>
</protein>
<reference evidence="3" key="1">
    <citation type="submission" date="2021-07" db="EMBL/GenBank/DDBJ databases">
        <authorList>
            <person name="Durling M."/>
        </authorList>
    </citation>
    <scope>NUCLEOTIDE SEQUENCE</scope>
</reference>
<comment type="caution">
    <text evidence="3">The sequence shown here is derived from an EMBL/GenBank/DDBJ whole genome shotgun (WGS) entry which is preliminary data.</text>
</comment>
<name>A0A9N9KYC7_9HELO</name>
<keyword evidence="2" id="KW-0472">Membrane</keyword>
<dbReference type="AlphaFoldDB" id="A0A9N9KYC7"/>
<feature type="transmembrane region" description="Helical" evidence="2">
    <location>
        <begin position="505"/>
        <end position="525"/>
    </location>
</feature>
<evidence type="ECO:0000256" key="1">
    <source>
        <dbReference type="SAM" id="MobiDB-lite"/>
    </source>
</evidence>
<feature type="compositionally biased region" description="Low complexity" evidence="1">
    <location>
        <begin position="611"/>
        <end position="624"/>
    </location>
</feature>
<feature type="region of interest" description="Disordered" evidence="1">
    <location>
        <begin position="1"/>
        <end position="21"/>
    </location>
</feature>
<feature type="transmembrane region" description="Helical" evidence="2">
    <location>
        <begin position="531"/>
        <end position="551"/>
    </location>
</feature>
<dbReference type="Proteomes" id="UP000696280">
    <property type="component" value="Unassembled WGS sequence"/>
</dbReference>
<dbReference type="OrthoDB" id="3177213at2759"/>
<dbReference type="PANTHER" id="PTHR42101:SF1">
    <property type="entry name" value="LOW TEMPERATURE REQUIREMENT A"/>
    <property type="match status" value="1"/>
</dbReference>
<feature type="transmembrane region" description="Helical" evidence="2">
    <location>
        <begin position="289"/>
        <end position="308"/>
    </location>
</feature>
<keyword evidence="4" id="KW-1185">Reference proteome</keyword>
<feature type="transmembrane region" description="Helical" evidence="2">
    <location>
        <begin position="124"/>
        <end position="145"/>
    </location>
</feature>
<sequence length="673" mass="76464">MSHSRHSKPFLSSDKPQGSKSARKLYNARKEESLRWFVNPLEGLQGKKFKSFHVRHEASMIELFFDLFFVANLATFTSYHEITTSASLLSYVGFFVILWSTWFQITIFDVRFAADSLFERLCKLFQFIFFVLLAVVGFSFAPGSYDSVKGYRVYKTLAIVMGISRFFLAMQYAIVAGFVVRKHKNLLVPFVLIIATLVASGAALLSTFSHFNDKVVSRAHQIWWIVLPIESILVLVVSSIWRMLSFKESHMAERLSLLTMIIIGEGVIGSTKTAGLIWPTTSKPSVGGVIEMVSIIVMLLLIWTLYFDNHPHGAHMGSIKQQWWAWSHFFLHLGLVGVVEGSNRMAIFFNALRKQKSFLDEIAALCLTNTTATEATDFVQKINETTQKLKIETYDPRNYDIVQFYLNETLTTTPAGTVDDPGFCDIRNENSYVYNISVYLIKGIYKRFNIDPPEGKKYAEGDYGHTMQTTYAYLWGSVTVSLFMLLVFLFIIRTKKRDFLEYVRLGFRLAVVFLSIGIGCLIFNTKAFTTLITSPFIVTIICAFLFAIVAFDRFIRILGVHHFEQRYAIPPPEKKHGHGDEHDGIGNENHGESYKMRPQATVQQYQPTPSPQGYGVPQQQGYFPNQPGHAQHTGYARRARIVNMGNYRLLSQSSSHSSEKQRAAEIGIARSAF</sequence>
<feature type="transmembrane region" description="Helical" evidence="2">
    <location>
        <begin position="221"/>
        <end position="243"/>
    </location>
</feature>
<dbReference type="PANTHER" id="PTHR42101">
    <property type="entry name" value="CHROMOSOME 16, WHOLE GENOME SHOTGUN SEQUENCE"/>
    <property type="match status" value="1"/>
</dbReference>
<feature type="transmembrane region" description="Helical" evidence="2">
    <location>
        <begin position="91"/>
        <end position="112"/>
    </location>
</feature>